<reference evidence="7 8" key="1">
    <citation type="submission" date="2023-10" db="EMBL/GenBank/DDBJ databases">
        <title>Roseovarius strain S88 nov., isolated from a marine algae.</title>
        <authorList>
            <person name="Lee M.W."/>
            <person name="Lee J.K."/>
            <person name="Kim J.M."/>
            <person name="Choi D.G."/>
            <person name="Baek J.H."/>
            <person name="Bayburt H."/>
            <person name="Jung J.J."/>
            <person name="Han D.M."/>
            <person name="Jeon C.O."/>
        </authorList>
    </citation>
    <scope>NUCLEOTIDE SEQUENCE [LARGE SCALE GENOMIC DNA]</scope>
    <source>
        <strain evidence="7 8">S88</strain>
    </source>
</reference>
<dbReference type="PANTHER" id="PTHR30086">
    <property type="entry name" value="ARGININE EXPORTER PROTEIN ARGO"/>
    <property type="match status" value="1"/>
</dbReference>
<proteinExistence type="predicted"/>
<feature type="transmembrane region" description="Helical" evidence="6">
    <location>
        <begin position="174"/>
        <end position="196"/>
    </location>
</feature>
<evidence type="ECO:0000256" key="1">
    <source>
        <dbReference type="ARBA" id="ARBA00004651"/>
    </source>
</evidence>
<protein>
    <submittedName>
        <fullName evidence="7">LysE family translocator</fullName>
    </submittedName>
</protein>
<dbReference type="PANTHER" id="PTHR30086:SF20">
    <property type="entry name" value="ARGININE EXPORTER PROTEIN ARGO-RELATED"/>
    <property type="match status" value="1"/>
</dbReference>
<keyword evidence="5 6" id="KW-0472">Membrane</keyword>
<keyword evidence="2" id="KW-1003">Cell membrane</keyword>
<feature type="transmembrane region" description="Helical" evidence="6">
    <location>
        <begin position="140"/>
        <end position="162"/>
    </location>
</feature>
<organism evidence="7 8">
    <name type="scientific">Roseovarius phycicola</name>
    <dbReference type="NCBI Taxonomy" id="3080976"/>
    <lineage>
        <taxon>Bacteria</taxon>
        <taxon>Pseudomonadati</taxon>
        <taxon>Pseudomonadota</taxon>
        <taxon>Alphaproteobacteria</taxon>
        <taxon>Rhodobacterales</taxon>
        <taxon>Roseobacteraceae</taxon>
        <taxon>Roseovarius</taxon>
    </lineage>
</organism>
<evidence type="ECO:0000256" key="6">
    <source>
        <dbReference type="SAM" id="Phobius"/>
    </source>
</evidence>
<evidence type="ECO:0000313" key="7">
    <source>
        <dbReference type="EMBL" id="WWR46588.1"/>
    </source>
</evidence>
<evidence type="ECO:0000256" key="5">
    <source>
        <dbReference type="ARBA" id="ARBA00023136"/>
    </source>
</evidence>
<feature type="transmembrane region" description="Helical" evidence="6">
    <location>
        <begin position="44"/>
        <end position="65"/>
    </location>
</feature>
<dbReference type="InterPro" id="IPR001123">
    <property type="entry name" value="LeuE-type"/>
</dbReference>
<gene>
    <name evidence="7" type="ORF">RZ517_17785</name>
</gene>
<evidence type="ECO:0000256" key="4">
    <source>
        <dbReference type="ARBA" id="ARBA00022989"/>
    </source>
</evidence>
<dbReference type="Pfam" id="PF01810">
    <property type="entry name" value="LysE"/>
    <property type="match status" value="1"/>
</dbReference>
<name>A0ABZ2HH45_9RHOB</name>
<comment type="subcellular location">
    <subcellularLocation>
        <location evidence="1">Cell membrane</location>
        <topology evidence="1">Multi-pass membrane protein</topology>
    </subcellularLocation>
</comment>
<evidence type="ECO:0000256" key="2">
    <source>
        <dbReference type="ARBA" id="ARBA00022475"/>
    </source>
</evidence>
<dbReference type="Proteomes" id="UP001364156">
    <property type="component" value="Chromosome"/>
</dbReference>
<dbReference type="EMBL" id="CP146069">
    <property type="protein sequence ID" value="WWR46588.1"/>
    <property type="molecule type" value="Genomic_DNA"/>
</dbReference>
<keyword evidence="8" id="KW-1185">Reference proteome</keyword>
<keyword evidence="4 6" id="KW-1133">Transmembrane helix</keyword>
<sequence length="200" mass="22136">MTPELFIALVGFAFITVITPGPNNLMLMASGANFGFRRTIPHMLGIGLGFPSMIFLVGIGIMQLFDMWEPSYTILKCLSVIYLLYLAWKIANATPPEHAQSEGSPLTFLQAAAFQWVNPKAWSMALSAITLYATSRDLQAVLWVSGAYIAMSVVSTTSWTTLGQQMRRFLNSPTRLRVFNIVMAILLVSTLIPVLWPTQT</sequence>
<evidence type="ECO:0000256" key="3">
    <source>
        <dbReference type="ARBA" id="ARBA00022692"/>
    </source>
</evidence>
<accession>A0ABZ2HH45</accession>
<evidence type="ECO:0000313" key="8">
    <source>
        <dbReference type="Proteomes" id="UP001364156"/>
    </source>
</evidence>
<keyword evidence="3 6" id="KW-0812">Transmembrane</keyword>
<dbReference type="RefSeq" id="WP_338551194.1">
    <property type="nucleotide sequence ID" value="NZ_CP146069.1"/>
</dbReference>